<dbReference type="PANTHER" id="PTHR33966:SF1">
    <property type="entry name" value="PROTEIN ODR-4 HOMOLOG"/>
    <property type="match status" value="1"/>
</dbReference>
<evidence type="ECO:0000313" key="6">
    <source>
        <dbReference type="EMBL" id="CAB3977343.1"/>
    </source>
</evidence>
<sequence length="451" mass="50640">MGRSVFIEEVIEERILKLFGETKWASGILIGQSTPQRDYVIHLALTPRQESDDLSDDGLNKKGVKQTTVVNDFDEEWFVQHCRQVNCMLTGGLRILGIFVFGPADIRTKLQAKFRQTLYAVHKMICGDFPLAKWKLDQSTGQVMLQVCSATKKTTCYTIDVSDTKSNIQPADLKYQNFVSKWIHLRCSLELELNFMLQKKVDGKTRFSNIKGGLMPVLSNIANSLATVDGAILSDEQSLIMEKQKGKSSDKISTRNVKLYLTENKFEPDIQKCTSRQVLLVGTVESQAFLHPKATVKEAVDAVKCDVIRSLLTRCRLLCEDMDDNAQDEDVENETLTTWELPKRIFAPLCGGHVNISDCVFKDEDTKDILNRILELMGVSVLEEDLVSDEKFADDVTCEQLVGDRVTLNNNENVANEINSNSGSTFSPFFGASVGALTVLMAALYKWYLDM</sequence>
<dbReference type="GO" id="GO:0008104">
    <property type="term" value="P:intracellular protein localization"/>
    <property type="evidence" value="ECO:0007669"/>
    <property type="project" value="TreeGrafter"/>
</dbReference>
<evidence type="ECO:0000256" key="4">
    <source>
        <dbReference type="ARBA" id="ARBA00022989"/>
    </source>
</evidence>
<accession>A0A6S7FKN7</accession>
<keyword evidence="3" id="KW-0812">Transmembrane</keyword>
<evidence type="ECO:0000256" key="2">
    <source>
        <dbReference type="ARBA" id="ARBA00010131"/>
    </source>
</evidence>
<evidence type="ECO:0000256" key="3">
    <source>
        <dbReference type="ARBA" id="ARBA00022692"/>
    </source>
</evidence>
<evidence type="ECO:0000256" key="1">
    <source>
        <dbReference type="ARBA" id="ARBA00004370"/>
    </source>
</evidence>
<protein>
    <submittedName>
        <fullName evidence="6">Uncharacterized protein</fullName>
    </submittedName>
</protein>
<keyword evidence="5" id="KW-0472">Membrane</keyword>
<dbReference type="Proteomes" id="UP001152795">
    <property type="component" value="Unassembled WGS sequence"/>
</dbReference>
<dbReference type="GO" id="GO:0012505">
    <property type="term" value="C:endomembrane system"/>
    <property type="evidence" value="ECO:0007669"/>
    <property type="project" value="TreeGrafter"/>
</dbReference>
<gene>
    <name evidence="6" type="ORF">PACLA_8A003254</name>
</gene>
<name>A0A6S7FKN7_PARCT</name>
<dbReference type="Pfam" id="PF14778">
    <property type="entry name" value="ODR4-like"/>
    <property type="match status" value="1"/>
</dbReference>
<evidence type="ECO:0000256" key="5">
    <source>
        <dbReference type="ARBA" id="ARBA00023136"/>
    </source>
</evidence>
<dbReference type="AlphaFoldDB" id="A0A6S7FKN7"/>
<comment type="subcellular location">
    <subcellularLocation>
        <location evidence="1">Membrane</location>
    </subcellularLocation>
</comment>
<organism evidence="6 7">
    <name type="scientific">Paramuricea clavata</name>
    <name type="common">Red gorgonian</name>
    <name type="synonym">Violescent sea-whip</name>
    <dbReference type="NCBI Taxonomy" id="317549"/>
    <lineage>
        <taxon>Eukaryota</taxon>
        <taxon>Metazoa</taxon>
        <taxon>Cnidaria</taxon>
        <taxon>Anthozoa</taxon>
        <taxon>Octocorallia</taxon>
        <taxon>Malacalcyonacea</taxon>
        <taxon>Plexauridae</taxon>
        <taxon>Paramuricea</taxon>
    </lineage>
</organism>
<keyword evidence="4" id="KW-1133">Transmembrane helix</keyword>
<evidence type="ECO:0000313" key="7">
    <source>
        <dbReference type="Proteomes" id="UP001152795"/>
    </source>
</evidence>
<dbReference type="PANTHER" id="PTHR33966">
    <property type="entry name" value="PROTEIN ODR-4 HOMOLOG"/>
    <property type="match status" value="1"/>
</dbReference>
<dbReference type="OrthoDB" id="21458at2759"/>
<proteinExistence type="inferred from homology"/>
<reference evidence="6" key="1">
    <citation type="submission" date="2020-04" db="EMBL/GenBank/DDBJ databases">
        <authorList>
            <person name="Alioto T."/>
            <person name="Alioto T."/>
            <person name="Gomez Garrido J."/>
        </authorList>
    </citation>
    <scope>NUCLEOTIDE SEQUENCE</scope>
    <source>
        <strain evidence="6">A484AB</strain>
    </source>
</reference>
<keyword evidence="7" id="KW-1185">Reference proteome</keyword>
<dbReference type="EMBL" id="CACRXK020000043">
    <property type="protein sequence ID" value="CAB3977343.1"/>
    <property type="molecule type" value="Genomic_DNA"/>
</dbReference>
<comment type="similarity">
    <text evidence="2">Belongs to the ODR-4 family.</text>
</comment>
<dbReference type="InterPro" id="IPR029454">
    <property type="entry name" value="ODR-4-like"/>
</dbReference>
<comment type="caution">
    <text evidence="6">The sequence shown here is derived from an EMBL/GenBank/DDBJ whole genome shotgun (WGS) entry which is preliminary data.</text>
</comment>
<dbReference type="GO" id="GO:0016020">
    <property type="term" value="C:membrane"/>
    <property type="evidence" value="ECO:0007669"/>
    <property type="project" value="UniProtKB-SubCell"/>
</dbReference>